<evidence type="ECO:0000313" key="3">
    <source>
        <dbReference type="Proteomes" id="UP000215914"/>
    </source>
</evidence>
<dbReference type="Gramene" id="mRNA:HanXRQr2_Chr03g0136061">
    <property type="protein sequence ID" value="CDS:HanXRQr2_Chr03g0136061.1"/>
    <property type="gene ID" value="HanXRQr2_Chr03g0136061"/>
</dbReference>
<sequence length="126" mass="15076">MSLQKFNVFISAEYTYTFCRSDQQRCLCDMRRSPVKGQGPPSQTTSSEGHRRSTFFKTHTKDHLLDYEGHRRSTFFKTHTKDHLLDYEGHNHLRLFHIKHKHYILAKSRQEDVLTWSTYIKTQITK</sequence>
<gene>
    <name evidence="2" type="ORF">HanXRQr2_Chr03g0136061</name>
</gene>
<evidence type="ECO:0000256" key="1">
    <source>
        <dbReference type="SAM" id="MobiDB-lite"/>
    </source>
</evidence>
<accession>A0A9K3JKN6</accession>
<reference evidence="2" key="2">
    <citation type="submission" date="2020-06" db="EMBL/GenBank/DDBJ databases">
        <title>Helianthus annuus Genome sequencing and assembly Release 2.</title>
        <authorList>
            <person name="Gouzy J."/>
            <person name="Langlade N."/>
            <person name="Munos S."/>
        </authorList>
    </citation>
    <scope>NUCLEOTIDE SEQUENCE</scope>
    <source>
        <tissue evidence="2">Leaves</tissue>
    </source>
</reference>
<protein>
    <submittedName>
        <fullName evidence="2">Uncharacterized protein</fullName>
    </submittedName>
</protein>
<comment type="caution">
    <text evidence="2">The sequence shown here is derived from an EMBL/GenBank/DDBJ whole genome shotgun (WGS) entry which is preliminary data.</text>
</comment>
<dbReference type="AlphaFoldDB" id="A0A9K3JKN6"/>
<proteinExistence type="predicted"/>
<dbReference type="EMBL" id="MNCJ02000318">
    <property type="protein sequence ID" value="KAF5816602.1"/>
    <property type="molecule type" value="Genomic_DNA"/>
</dbReference>
<name>A0A9K3JKN6_HELAN</name>
<organism evidence="2 3">
    <name type="scientific">Helianthus annuus</name>
    <name type="common">Common sunflower</name>
    <dbReference type="NCBI Taxonomy" id="4232"/>
    <lineage>
        <taxon>Eukaryota</taxon>
        <taxon>Viridiplantae</taxon>
        <taxon>Streptophyta</taxon>
        <taxon>Embryophyta</taxon>
        <taxon>Tracheophyta</taxon>
        <taxon>Spermatophyta</taxon>
        <taxon>Magnoliopsida</taxon>
        <taxon>eudicotyledons</taxon>
        <taxon>Gunneridae</taxon>
        <taxon>Pentapetalae</taxon>
        <taxon>asterids</taxon>
        <taxon>campanulids</taxon>
        <taxon>Asterales</taxon>
        <taxon>Asteraceae</taxon>
        <taxon>Asteroideae</taxon>
        <taxon>Heliantheae alliance</taxon>
        <taxon>Heliantheae</taxon>
        <taxon>Helianthus</taxon>
    </lineage>
</organism>
<dbReference type="Proteomes" id="UP000215914">
    <property type="component" value="Unassembled WGS sequence"/>
</dbReference>
<keyword evidence="3" id="KW-1185">Reference proteome</keyword>
<evidence type="ECO:0000313" key="2">
    <source>
        <dbReference type="EMBL" id="KAF5816602.1"/>
    </source>
</evidence>
<reference evidence="2" key="1">
    <citation type="journal article" date="2017" name="Nature">
        <title>The sunflower genome provides insights into oil metabolism, flowering and Asterid evolution.</title>
        <authorList>
            <person name="Badouin H."/>
            <person name="Gouzy J."/>
            <person name="Grassa C.J."/>
            <person name="Murat F."/>
            <person name="Staton S.E."/>
            <person name="Cottret L."/>
            <person name="Lelandais-Briere C."/>
            <person name="Owens G.L."/>
            <person name="Carrere S."/>
            <person name="Mayjonade B."/>
            <person name="Legrand L."/>
            <person name="Gill N."/>
            <person name="Kane N.C."/>
            <person name="Bowers J.E."/>
            <person name="Hubner S."/>
            <person name="Bellec A."/>
            <person name="Berard A."/>
            <person name="Berges H."/>
            <person name="Blanchet N."/>
            <person name="Boniface M.C."/>
            <person name="Brunel D."/>
            <person name="Catrice O."/>
            <person name="Chaidir N."/>
            <person name="Claudel C."/>
            <person name="Donnadieu C."/>
            <person name="Faraut T."/>
            <person name="Fievet G."/>
            <person name="Helmstetter N."/>
            <person name="King M."/>
            <person name="Knapp S.J."/>
            <person name="Lai Z."/>
            <person name="Le Paslier M.C."/>
            <person name="Lippi Y."/>
            <person name="Lorenzon L."/>
            <person name="Mandel J.R."/>
            <person name="Marage G."/>
            <person name="Marchand G."/>
            <person name="Marquand E."/>
            <person name="Bret-Mestries E."/>
            <person name="Morien E."/>
            <person name="Nambeesan S."/>
            <person name="Nguyen T."/>
            <person name="Pegot-Espagnet P."/>
            <person name="Pouilly N."/>
            <person name="Raftis F."/>
            <person name="Sallet E."/>
            <person name="Schiex T."/>
            <person name="Thomas J."/>
            <person name="Vandecasteele C."/>
            <person name="Vares D."/>
            <person name="Vear F."/>
            <person name="Vautrin S."/>
            <person name="Crespi M."/>
            <person name="Mangin B."/>
            <person name="Burke J.M."/>
            <person name="Salse J."/>
            <person name="Munos S."/>
            <person name="Vincourt P."/>
            <person name="Rieseberg L.H."/>
            <person name="Langlade N.B."/>
        </authorList>
    </citation>
    <scope>NUCLEOTIDE SEQUENCE</scope>
    <source>
        <tissue evidence="2">Leaves</tissue>
    </source>
</reference>
<feature type="region of interest" description="Disordered" evidence="1">
    <location>
        <begin position="31"/>
        <end position="53"/>
    </location>
</feature>